<dbReference type="GeneID" id="30309368"/>
<dbReference type="Proteomes" id="UP000201404">
    <property type="component" value="Genome"/>
</dbReference>
<dbReference type="GO" id="GO:0046872">
    <property type="term" value="F:metal ion binding"/>
    <property type="evidence" value="ECO:0007669"/>
    <property type="project" value="UniProtKB-KW"/>
</dbReference>
<keyword evidence="7" id="KW-0805">Transcription regulation</keyword>
<dbReference type="GO" id="GO:0051539">
    <property type="term" value="F:4 iron, 4 sulfur cluster binding"/>
    <property type="evidence" value="ECO:0007669"/>
    <property type="project" value="UniProtKB-KW"/>
</dbReference>
<name>A0A159B6E8_9CAUD</name>
<keyword evidence="8" id="KW-0238">DNA-binding</keyword>
<evidence type="ECO:0000256" key="11">
    <source>
        <dbReference type="SAM" id="MobiDB-lite"/>
    </source>
</evidence>
<keyword evidence="6" id="KW-0411">Iron-sulfur</keyword>
<dbReference type="RefSeq" id="YP_009324445.1">
    <property type="nucleotide sequence ID" value="NC_031936.1"/>
</dbReference>
<dbReference type="InterPro" id="IPR003482">
    <property type="entry name" value="Whib"/>
</dbReference>
<comment type="cofactor">
    <cofactor evidence="1">
        <name>[4Fe-4S] cluster</name>
        <dbReference type="ChEBI" id="CHEBI:49883"/>
    </cofactor>
</comment>
<gene>
    <name evidence="13" type="ORF">GAL1_53</name>
</gene>
<organism evidence="13 14">
    <name type="scientific">Gordonia phage GAL1</name>
    <dbReference type="NCBI Taxonomy" id="1647469"/>
    <lineage>
        <taxon>Viruses</taxon>
        <taxon>Duplodnaviria</taxon>
        <taxon>Heunggongvirae</taxon>
        <taxon>Uroviricota</taxon>
        <taxon>Caudoviricetes</taxon>
        <taxon>Galunavirus</taxon>
        <taxon>Galunavirus GAL1</taxon>
    </lineage>
</organism>
<dbReference type="GO" id="GO:0003677">
    <property type="term" value="F:DNA binding"/>
    <property type="evidence" value="ECO:0007669"/>
    <property type="project" value="UniProtKB-KW"/>
</dbReference>
<evidence type="ECO:0000256" key="3">
    <source>
        <dbReference type="ARBA" id="ARBA00022485"/>
    </source>
</evidence>
<feature type="region of interest" description="Disordered" evidence="11">
    <location>
        <begin position="16"/>
        <end position="39"/>
    </location>
</feature>
<evidence type="ECO:0000259" key="12">
    <source>
        <dbReference type="PROSITE" id="PS51674"/>
    </source>
</evidence>
<evidence type="ECO:0000256" key="6">
    <source>
        <dbReference type="ARBA" id="ARBA00023014"/>
    </source>
</evidence>
<evidence type="ECO:0000256" key="5">
    <source>
        <dbReference type="ARBA" id="ARBA00023004"/>
    </source>
</evidence>
<dbReference type="GO" id="GO:0047134">
    <property type="term" value="F:protein-disulfide reductase [NAD(P)H] activity"/>
    <property type="evidence" value="ECO:0007669"/>
    <property type="project" value="TreeGrafter"/>
</dbReference>
<dbReference type="KEGG" id="vg:30309368"/>
<keyword evidence="5" id="KW-0408">Iron</keyword>
<keyword evidence="9" id="KW-1015">Disulfide bond</keyword>
<dbReference type="EMBL" id="KR053194">
    <property type="protein sequence ID" value="AKJ72068.1"/>
    <property type="molecule type" value="Genomic_DNA"/>
</dbReference>
<feature type="domain" description="4Fe-4S Wbl-type" evidence="12">
    <location>
        <begin position="67"/>
        <end position="126"/>
    </location>
</feature>
<dbReference type="GO" id="GO:0045892">
    <property type="term" value="P:negative regulation of DNA-templated transcription"/>
    <property type="evidence" value="ECO:0007669"/>
    <property type="project" value="TreeGrafter"/>
</dbReference>
<dbReference type="HAMAP" id="MF_01479">
    <property type="entry name" value="WhiB"/>
    <property type="match status" value="1"/>
</dbReference>
<sequence length="412" mass="45505">MSTGFHIEYVPSRNMDRRSDRNTIDDKKQAVGSSSVIPGSNLLNRNRNVSEMLADLPKPPAWHELGICRQFDPEIFYPSHYGPTQTADAKKVCAGCDVRAVCLQWALDNNDQHGVLGGTTPRESESHGQGGCGMTCQCGRPAHARGRCARCYAQLRARQTAYGRWEPSYTDAQPVREHLLALRAAGIGNRKVRELTVIAPSTIQAILYGRPARGNPPARKVLRNTAARVLAIPVPVSKVPCLRGGRVVPALGSVRRLQALAANGYSQRELWSRLGWPSPQNATQMFAGRVENITVVRAQQVTVLFSQLQMVPGTDRNARARAKAKGWLPPLAWDEDRIDDPTYTPELVDKPRTAEDVFSDFEYLLSMGVGVEDASRRVGLLPASVKRRYERHGRRCPAALTAVARQQRKTAS</sequence>
<evidence type="ECO:0000313" key="14">
    <source>
        <dbReference type="Proteomes" id="UP000201404"/>
    </source>
</evidence>
<protein>
    <submittedName>
        <fullName evidence="13">Putative WhiB family regulatory protein</fullName>
    </submittedName>
</protein>
<reference evidence="13 14" key="1">
    <citation type="submission" date="2015-04" db="EMBL/GenBank/DDBJ databases">
        <title>Locating and activating molecular 'time bombs': can Mycolata prophages be selectively induced en masse to biologically control activated sludge foaming?</title>
        <authorList>
            <person name="Dyson Z.A."/>
            <person name="Brown T.L."/>
            <person name="Farrar B."/>
            <person name="Doyle S."/>
            <person name="Tucci J."/>
            <person name="Seviour R.J."/>
            <person name="Petrovski S."/>
        </authorList>
    </citation>
    <scope>NUCLEOTIDE SEQUENCE [LARGE SCALE GENOMIC DNA]</scope>
</reference>
<dbReference type="InterPro" id="IPR034768">
    <property type="entry name" value="4FE4S_WBL"/>
</dbReference>
<evidence type="ECO:0000256" key="9">
    <source>
        <dbReference type="ARBA" id="ARBA00023157"/>
    </source>
</evidence>
<keyword evidence="10" id="KW-0804">Transcription</keyword>
<evidence type="ECO:0000256" key="10">
    <source>
        <dbReference type="ARBA" id="ARBA00023163"/>
    </source>
</evidence>
<feature type="compositionally biased region" description="Basic and acidic residues" evidence="11">
    <location>
        <begin position="16"/>
        <end position="29"/>
    </location>
</feature>
<evidence type="ECO:0000256" key="7">
    <source>
        <dbReference type="ARBA" id="ARBA00023015"/>
    </source>
</evidence>
<keyword evidence="4" id="KW-0479">Metal-binding</keyword>
<dbReference type="SMR" id="A0A159B6E8"/>
<keyword evidence="3" id="KW-0004">4Fe-4S</keyword>
<keyword evidence="14" id="KW-1185">Reference proteome</keyword>
<evidence type="ECO:0000313" key="13">
    <source>
        <dbReference type="EMBL" id="AKJ72068.1"/>
    </source>
</evidence>
<dbReference type="PANTHER" id="PTHR38839">
    <property type="entry name" value="TRANSCRIPTIONAL REGULATOR WHID-RELATED"/>
    <property type="match status" value="1"/>
</dbReference>
<evidence type="ECO:0000256" key="2">
    <source>
        <dbReference type="ARBA" id="ARBA00006597"/>
    </source>
</evidence>
<dbReference type="OrthoDB" id="18862at10239"/>
<evidence type="ECO:0000256" key="4">
    <source>
        <dbReference type="ARBA" id="ARBA00022723"/>
    </source>
</evidence>
<dbReference type="Pfam" id="PF02467">
    <property type="entry name" value="Whib"/>
    <property type="match status" value="1"/>
</dbReference>
<comment type="similarity">
    <text evidence="2">Belongs to the WhiB family.</text>
</comment>
<dbReference type="PROSITE" id="PS51674">
    <property type="entry name" value="4FE4S_WBL"/>
    <property type="match status" value="1"/>
</dbReference>
<accession>A0A159B6E8</accession>
<evidence type="ECO:0000256" key="8">
    <source>
        <dbReference type="ARBA" id="ARBA00023125"/>
    </source>
</evidence>
<proteinExistence type="inferred from homology"/>
<evidence type="ECO:0000256" key="1">
    <source>
        <dbReference type="ARBA" id="ARBA00001966"/>
    </source>
</evidence>